<accession>A0A167X9H1</accession>
<evidence type="ECO:0000313" key="2">
    <source>
        <dbReference type="EMBL" id="KZP06972.1"/>
    </source>
</evidence>
<reference evidence="2 3" key="1">
    <citation type="journal article" date="2016" name="Mol. Biol. Evol.">
        <title>Comparative Genomics of Early-Diverging Mushroom-Forming Fungi Provides Insights into the Origins of Lignocellulose Decay Capabilities.</title>
        <authorList>
            <person name="Nagy L.G."/>
            <person name="Riley R."/>
            <person name="Tritt A."/>
            <person name="Adam C."/>
            <person name="Daum C."/>
            <person name="Floudas D."/>
            <person name="Sun H."/>
            <person name="Yadav J.S."/>
            <person name="Pangilinan J."/>
            <person name="Larsson K.H."/>
            <person name="Matsuura K."/>
            <person name="Barry K."/>
            <person name="Labutti K."/>
            <person name="Kuo R."/>
            <person name="Ohm R.A."/>
            <person name="Bhattacharya S.S."/>
            <person name="Shirouzu T."/>
            <person name="Yoshinaga Y."/>
            <person name="Martin F.M."/>
            <person name="Grigoriev I.V."/>
            <person name="Hibbett D.S."/>
        </authorList>
    </citation>
    <scope>NUCLEOTIDE SEQUENCE [LARGE SCALE GENOMIC DNA]</scope>
    <source>
        <strain evidence="2 3">CBS 109695</strain>
    </source>
</reference>
<evidence type="ECO:0000313" key="3">
    <source>
        <dbReference type="Proteomes" id="UP000076532"/>
    </source>
</evidence>
<organism evidence="2 3">
    <name type="scientific">Athelia psychrophila</name>
    <dbReference type="NCBI Taxonomy" id="1759441"/>
    <lineage>
        <taxon>Eukaryota</taxon>
        <taxon>Fungi</taxon>
        <taxon>Dikarya</taxon>
        <taxon>Basidiomycota</taxon>
        <taxon>Agaricomycotina</taxon>
        <taxon>Agaricomycetes</taxon>
        <taxon>Agaricomycetidae</taxon>
        <taxon>Atheliales</taxon>
        <taxon>Atheliaceae</taxon>
        <taxon>Athelia</taxon>
    </lineage>
</organism>
<dbReference type="EMBL" id="KV417766">
    <property type="protein sequence ID" value="KZP06972.1"/>
    <property type="molecule type" value="Genomic_DNA"/>
</dbReference>
<proteinExistence type="predicted"/>
<protein>
    <submittedName>
        <fullName evidence="2">Uncharacterized protein</fullName>
    </submittedName>
</protein>
<feature type="region of interest" description="Disordered" evidence="1">
    <location>
        <begin position="16"/>
        <end position="91"/>
    </location>
</feature>
<dbReference type="AlphaFoldDB" id="A0A167X9H1"/>
<gene>
    <name evidence="2" type="ORF">FIBSPDRAFT_966003</name>
</gene>
<keyword evidence="3" id="KW-1185">Reference proteome</keyword>
<name>A0A167X9H1_9AGAM</name>
<sequence>MTALVSPYPCSPARYARPNARTQASQPYARSPAPRWTYVPAHADPPARPRSAYARLEQARPHARPTCPCSKHARIRTSDSLPPPRLRTHCI</sequence>
<dbReference type="Proteomes" id="UP000076532">
    <property type="component" value="Unassembled WGS sequence"/>
</dbReference>
<evidence type="ECO:0000256" key="1">
    <source>
        <dbReference type="SAM" id="MobiDB-lite"/>
    </source>
</evidence>